<reference evidence="1 2" key="1">
    <citation type="submission" date="2019-10" db="EMBL/GenBank/DDBJ databases">
        <title>Draft Genome Sequence of Cytophagaceae sp. SJW1-29.</title>
        <authorList>
            <person name="Choi A."/>
        </authorList>
    </citation>
    <scope>NUCLEOTIDE SEQUENCE [LARGE SCALE GENOMIC DNA]</scope>
    <source>
        <strain evidence="1 2">SJW1-29</strain>
    </source>
</reference>
<sequence length="312" mass="34613">MYLDEDLMKSAHAFPFSLLFLLFITTACLDKDPVVVDPDTTRSDVFESVPLRVPIAPGQVDEASGLADSRTLPGYLWTHEDAGSDNRLFLLNHEGTSISSYVLPGIVNYDWEDIAVGGGPQEGVSYLYIGDIGNNDANPGVTSHSIYRMPELTSLEGSFSADQIARVTYRYPEGTPDAETLLFDSVTKDLFVISKELERTRIYRLPYPQSTDGVVTAELVGQIPAVLLATGGDISADGQEILIRTYTNVYYWRRKSGETIGQALLRQASKTLPYELEPQGEAVCFDREMKGYFTLSERRTATSVTLNYYGRK</sequence>
<accession>A0A7C9FQZ0</accession>
<dbReference type="AlphaFoldDB" id="A0A7C9FQZ0"/>
<dbReference type="EMBL" id="WHLY01000002">
    <property type="protein sequence ID" value="MPR35429.1"/>
    <property type="molecule type" value="Genomic_DNA"/>
</dbReference>
<gene>
    <name evidence="1" type="ORF">GBK04_19250</name>
</gene>
<evidence type="ECO:0000313" key="1">
    <source>
        <dbReference type="EMBL" id="MPR35429.1"/>
    </source>
</evidence>
<evidence type="ECO:0000313" key="2">
    <source>
        <dbReference type="Proteomes" id="UP000479293"/>
    </source>
</evidence>
<dbReference type="Proteomes" id="UP000479293">
    <property type="component" value="Unassembled WGS sequence"/>
</dbReference>
<name>A0A7C9FQZ0_9BACT</name>
<keyword evidence="2" id="KW-1185">Reference proteome</keyword>
<comment type="caution">
    <text evidence="1">The sequence shown here is derived from an EMBL/GenBank/DDBJ whole genome shotgun (WGS) entry which is preliminary data.</text>
</comment>
<organism evidence="1 2">
    <name type="scientific">Salmonirosea aquatica</name>
    <dbReference type="NCBI Taxonomy" id="2654236"/>
    <lineage>
        <taxon>Bacteria</taxon>
        <taxon>Pseudomonadati</taxon>
        <taxon>Bacteroidota</taxon>
        <taxon>Cytophagia</taxon>
        <taxon>Cytophagales</taxon>
        <taxon>Spirosomataceae</taxon>
        <taxon>Salmonirosea</taxon>
    </lineage>
</organism>
<protein>
    <submittedName>
        <fullName evidence="1">PE-PGRS family protein</fullName>
    </submittedName>
</protein>
<proteinExistence type="predicted"/>